<evidence type="ECO:0000256" key="6">
    <source>
        <dbReference type="ARBA" id="ARBA00023146"/>
    </source>
</evidence>
<evidence type="ECO:0000313" key="8">
    <source>
        <dbReference type="EMBL" id="CAI8057056.1"/>
    </source>
</evidence>
<keyword evidence="3" id="KW-0547">Nucleotide-binding</keyword>
<organism evidence="8 9">
    <name type="scientific">Geodia barretti</name>
    <name type="common">Barrett's horny sponge</name>
    <dbReference type="NCBI Taxonomy" id="519541"/>
    <lineage>
        <taxon>Eukaryota</taxon>
        <taxon>Metazoa</taxon>
        <taxon>Porifera</taxon>
        <taxon>Demospongiae</taxon>
        <taxon>Heteroscleromorpha</taxon>
        <taxon>Tetractinellida</taxon>
        <taxon>Astrophorina</taxon>
        <taxon>Geodiidae</taxon>
        <taxon>Geodia</taxon>
    </lineage>
</organism>
<keyword evidence="4" id="KW-0067">ATP-binding</keyword>
<dbReference type="InterPro" id="IPR004364">
    <property type="entry name" value="Aa-tRNA-synt_II"/>
</dbReference>
<dbReference type="GO" id="GO:0005524">
    <property type="term" value="F:ATP binding"/>
    <property type="evidence" value="ECO:0007669"/>
    <property type="project" value="UniProtKB-KW"/>
</dbReference>
<name>A0AA35XL63_GEOBA</name>
<dbReference type="InterPro" id="IPR004524">
    <property type="entry name" value="Asp-tRNA-ligase_1"/>
</dbReference>
<dbReference type="PANTHER" id="PTHR22594">
    <property type="entry name" value="ASPARTYL/LYSYL-TRNA SYNTHETASE"/>
    <property type="match status" value="1"/>
</dbReference>
<evidence type="ECO:0000313" key="9">
    <source>
        <dbReference type="Proteomes" id="UP001174909"/>
    </source>
</evidence>
<dbReference type="SUPFAM" id="SSF50249">
    <property type="entry name" value="Nucleic acid-binding proteins"/>
    <property type="match status" value="1"/>
</dbReference>
<dbReference type="SUPFAM" id="SSF55681">
    <property type="entry name" value="Class II aaRS and biotin synthetases"/>
    <property type="match status" value="1"/>
</dbReference>
<keyword evidence="9" id="KW-1185">Reference proteome</keyword>
<evidence type="ECO:0000256" key="1">
    <source>
        <dbReference type="ARBA" id="ARBA00006303"/>
    </source>
</evidence>
<dbReference type="GO" id="GO:0004815">
    <property type="term" value="F:aspartate-tRNA ligase activity"/>
    <property type="evidence" value="ECO:0007669"/>
    <property type="project" value="TreeGrafter"/>
</dbReference>
<dbReference type="PRINTS" id="PR01042">
    <property type="entry name" value="TRNASYNTHASP"/>
</dbReference>
<dbReference type="Pfam" id="PF00152">
    <property type="entry name" value="tRNA-synt_2"/>
    <property type="match status" value="1"/>
</dbReference>
<dbReference type="Gene3D" id="3.30.930.10">
    <property type="entry name" value="Bira Bifunctional Protein, Domain 2"/>
    <property type="match status" value="2"/>
</dbReference>
<accession>A0AA35XL63</accession>
<comment type="caution">
    <text evidence="8">The sequence shown here is derived from an EMBL/GenBank/DDBJ whole genome shotgun (WGS) entry which is preliminary data.</text>
</comment>
<sequence length="655" mass="74272">MTLRATITKAARVFQIHARRCCSSDGAAARNNQSSFSSFSLRTHTCGELCRDHVGETVELCGWTGRPRLQPAHGFAFLRVHDAAGATQFVCELDRWRDLLDSFSGNERVVKVSGVVRPRPTEAVNTTTPTGEIEVEMTSLEVINESSHHPFSTFGRVEKSVSLQHQLRERPHFLRLPQMQRNLRLRSRVAMAMREFLVHRHGFLEVETPTLFRRTPEGAQEFIVPTRTHGKFFSLAQSPQQFKQLLMVAGFDRYFQFARCYRDEDLRSDRQPEFTQLDLEMAFVDQDCIMGLTEALVHSTVSFLCPQFSIPPLPFQRMEYRHAMETYGSDKPDTRYGLHLQSLSLVWRELLRDMGVEGGEEGSALNPHFFALKIPGWHQAIEELEKKDRGKAGEVDKRARELCHAHSLATMTTNEGESRESLEKLISSRIPSALLSIFSNISPSLVERLSDGVREELSYQDGDLCVLGTSEKPHRDKMLTGLGNYRGLAANVLQLTNRMELDSESLNFLWVTDFPLFCVEQDKKRGVYRVLSTHHPFTAPADDDSETVAGKLGLDQLNEVKAQHYDLVVNGVELGGGSIRIHDPLLQEHVLTNILNVFDRLMAVLCQATSLRDVLAFPKSFYGRDLFTGAPSELSPRQLAQYHLRLYDNHQSDID</sequence>
<dbReference type="InterPro" id="IPR002312">
    <property type="entry name" value="Asp/Asn-tRNA-synth_IIb"/>
</dbReference>
<keyword evidence="5" id="KW-0648">Protein biosynthesis</keyword>
<dbReference type="AlphaFoldDB" id="A0AA35XL63"/>
<dbReference type="Gene3D" id="2.40.50.140">
    <property type="entry name" value="Nucleic acid-binding proteins"/>
    <property type="match status" value="1"/>
</dbReference>
<dbReference type="Gene3D" id="3.30.1360.30">
    <property type="entry name" value="GAD-like domain"/>
    <property type="match status" value="1"/>
</dbReference>
<comment type="similarity">
    <text evidence="1">Belongs to the class-II aminoacyl-tRNA synthetase family. Type 1 subfamily.</text>
</comment>
<dbReference type="InterPro" id="IPR004115">
    <property type="entry name" value="GAD-like_sf"/>
</dbReference>
<dbReference type="GO" id="GO:0005739">
    <property type="term" value="C:mitochondrion"/>
    <property type="evidence" value="ECO:0007669"/>
    <property type="project" value="TreeGrafter"/>
</dbReference>
<dbReference type="Proteomes" id="UP001174909">
    <property type="component" value="Unassembled WGS sequence"/>
</dbReference>
<proteinExistence type="inferred from homology"/>
<protein>
    <submittedName>
        <fullName evidence="8">Aspartate--tRNA ligase, mitochondrial</fullName>
    </submittedName>
</protein>
<gene>
    <name evidence="8" type="ORF">GBAR_LOCUS31075</name>
</gene>
<feature type="domain" description="Aminoacyl-transfer RNA synthetases class-II family profile" evidence="7">
    <location>
        <begin position="183"/>
        <end position="618"/>
    </location>
</feature>
<dbReference type="InterPro" id="IPR012340">
    <property type="entry name" value="NA-bd_OB-fold"/>
</dbReference>
<dbReference type="EMBL" id="CASHTH010004419">
    <property type="protein sequence ID" value="CAI8057056.1"/>
    <property type="molecule type" value="Genomic_DNA"/>
</dbReference>
<evidence type="ECO:0000259" key="7">
    <source>
        <dbReference type="PROSITE" id="PS50862"/>
    </source>
</evidence>
<keyword evidence="6" id="KW-0030">Aminoacyl-tRNA synthetase</keyword>
<dbReference type="NCBIfam" id="TIGR00459">
    <property type="entry name" value="aspS_bact"/>
    <property type="match status" value="1"/>
</dbReference>
<dbReference type="InterPro" id="IPR045864">
    <property type="entry name" value="aa-tRNA-synth_II/BPL/LPL"/>
</dbReference>
<reference evidence="8" key="1">
    <citation type="submission" date="2023-03" db="EMBL/GenBank/DDBJ databases">
        <authorList>
            <person name="Steffen K."/>
            <person name="Cardenas P."/>
        </authorList>
    </citation>
    <scope>NUCLEOTIDE SEQUENCE</scope>
</reference>
<evidence type="ECO:0000256" key="2">
    <source>
        <dbReference type="ARBA" id="ARBA00022598"/>
    </source>
</evidence>
<dbReference type="PANTHER" id="PTHR22594:SF5">
    <property type="entry name" value="ASPARTATE--TRNA LIGASE, MITOCHONDRIAL"/>
    <property type="match status" value="1"/>
</dbReference>
<evidence type="ECO:0000256" key="4">
    <source>
        <dbReference type="ARBA" id="ARBA00022840"/>
    </source>
</evidence>
<evidence type="ECO:0000256" key="3">
    <source>
        <dbReference type="ARBA" id="ARBA00022741"/>
    </source>
</evidence>
<keyword evidence="2 8" id="KW-0436">Ligase</keyword>
<dbReference type="GO" id="GO:0006422">
    <property type="term" value="P:aspartyl-tRNA aminoacylation"/>
    <property type="evidence" value="ECO:0007669"/>
    <property type="project" value="TreeGrafter"/>
</dbReference>
<dbReference type="NCBIfam" id="NF001750">
    <property type="entry name" value="PRK00476.1"/>
    <property type="match status" value="1"/>
</dbReference>
<dbReference type="PROSITE" id="PS50862">
    <property type="entry name" value="AA_TRNA_LIGASE_II"/>
    <property type="match status" value="1"/>
</dbReference>
<evidence type="ECO:0000256" key="5">
    <source>
        <dbReference type="ARBA" id="ARBA00022917"/>
    </source>
</evidence>
<dbReference type="InterPro" id="IPR006195">
    <property type="entry name" value="aa-tRNA-synth_II"/>
</dbReference>